<name>A0A3S3PHV3_9ACAR</name>
<evidence type="ECO:0000313" key="3">
    <source>
        <dbReference type="Proteomes" id="UP000285301"/>
    </source>
</evidence>
<organism evidence="2 3">
    <name type="scientific">Dinothrombium tinctorium</name>
    <dbReference type="NCBI Taxonomy" id="1965070"/>
    <lineage>
        <taxon>Eukaryota</taxon>
        <taxon>Metazoa</taxon>
        <taxon>Ecdysozoa</taxon>
        <taxon>Arthropoda</taxon>
        <taxon>Chelicerata</taxon>
        <taxon>Arachnida</taxon>
        <taxon>Acari</taxon>
        <taxon>Acariformes</taxon>
        <taxon>Trombidiformes</taxon>
        <taxon>Prostigmata</taxon>
        <taxon>Anystina</taxon>
        <taxon>Parasitengona</taxon>
        <taxon>Trombidioidea</taxon>
        <taxon>Trombidiidae</taxon>
        <taxon>Dinothrombium</taxon>
    </lineage>
</organism>
<protein>
    <submittedName>
        <fullName evidence="2">Ragulator complex protein LAMTOR4-like protein</fullName>
    </submittedName>
</protein>
<proteinExistence type="predicted"/>
<accession>A0A3S3PHV3</accession>
<dbReference type="OrthoDB" id="275011at2759"/>
<comment type="caution">
    <text evidence="2">The sequence shown here is derived from an EMBL/GenBank/DDBJ whole genome shotgun (WGS) entry which is preliminary data.</text>
</comment>
<dbReference type="EMBL" id="NCKU01002702">
    <property type="protein sequence ID" value="RWS08984.1"/>
    <property type="molecule type" value="Genomic_DNA"/>
</dbReference>
<keyword evidence="3" id="KW-1185">Reference proteome</keyword>
<sequence length="97" mass="10709">MAFESNDCFSAADTLGYIVAAEDGLILSSGGKLERDERVAKLIANMVRIIEQSTAQTALLNNVITIQYDHHYYHVNWSPKKIVILLKSNTPSVSVEA</sequence>
<reference evidence="2 3" key="1">
    <citation type="journal article" date="2018" name="Gigascience">
        <title>Genomes of trombidid mites reveal novel predicted allergens and laterally-transferred genes associated with secondary metabolism.</title>
        <authorList>
            <person name="Dong X."/>
            <person name="Chaisiri K."/>
            <person name="Xia D."/>
            <person name="Armstrong S.D."/>
            <person name="Fang Y."/>
            <person name="Donnelly M.J."/>
            <person name="Kadowaki T."/>
            <person name="McGarry J.W."/>
            <person name="Darby A.C."/>
            <person name="Makepeace B.L."/>
        </authorList>
    </citation>
    <scope>NUCLEOTIDE SEQUENCE [LARGE SCALE GENOMIC DNA]</scope>
    <source>
        <strain evidence="2">UoL-WK</strain>
    </source>
</reference>
<gene>
    <name evidence="1" type="ORF">B4U79_00142</name>
    <name evidence="2" type="ORF">B4U79_11930</name>
</gene>
<reference evidence="2" key="2">
    <citation type="submission" date="2018-11" db="EMBL/GenBank/DDBJ databases">
        <title>Trombidioid mite genomics.</title>
        <authorList>
            <person name="Dong X."/>
        </authorList>
    </citation>
    <scope>NUCLEOTIDE SEQUENCE</scope>
    <source>
        <strain evidence="2">UoL-WK</strain>
    </source>
</reference>
<dbReference type="AlphaFoldDB" id="A0A3S3PHV3"/>
<evidence type="ECO:0000313" key="1">
    <source>
        <dbReference type="EMBL" id="RWS08984.1"/>
    </source>
</evidence>
<evidence type="ECO:0000313" key="2">
    <source>
        <dbReference type="EMBL" id="RWS15565.1"/>
    </source>
</evidence>
<dbReference type="Proteomes" id="UP000285301">
    <property type="component" value="Unassembled WGS sequence"/>
</dbReference>
<dbReference type="EMBL" id="NCKU01000421">
    <property type="protein sequence ID" value="RWS15565.1"/>
    <property type="molecule type" value="Genomic_DNA"/>
</dbReference>